<gene>
    <name evidence="2" type="ORF">g.50984</name>
</gene>
<evidence type="ECO:0000256" key="1">
    <source>
        <dbReference type="SAM" id="MobiDB-lite"/>
    </source>
</evidence>
<dbReference type="EMBL" id="GGMR01000484">
    <property type="protein sequence ID" value="MBY13103.1"/>
    <property type="molecule type" value="Transcribed_RNA"/>
</dbReference>
<accession>A0A2S2N7A2</accession>
<proteinExistence type="predicted"/>
<organism evidence="2">
    <name type="scientific">Schizaphis graminum</name>
    <name type="common">Green bug aphid</name>
    <dbReference type="NCBI Taxonomy" id="13262"/>
    <lineage>
        <taxon>Eukaryota</taxon>
        <taxon>Metazoa</taxon>
        <taxon>Ecdysozoa</taxon>
        <taxon>Arthropoda</taxon>
        <taxon>Hexapoda</taxon>
        <taxon>Insecta</taxon>
        <taxon>Pterygota</taxon>
        <taxon>Neoptera</taxon>
        <taxon>Paraneoptera</taxon>
        <taxon>Hemiptera</taxon>
        <taxon>Sternorrhyncha</taxon>
        <taxon>Aphidomorpha</taxon>
        <taxon>Aphidoidea</taxon>
        <taxon>Aphididae</taxon>
        <taxon>Aphidini</taxon>
        <taxon>Schizaphis</taxon>
    </lineage>
</organism>
<protein>
    <submittedName>
        <fullName evidence="2">Uncharacterized protein</fullName>
    </submittedName>
</protein>
<name>A0A2S2N7A2_SCHGA</name>
<feature type="region of interest" description="Disordered" evidence="1">
    <location>
        <begin position="73"/>
        <end position="102"/>
    </location>
</feature>
<dbReference type="AlphaFoldDB" id="A0A2S2N7A2"/>
<sequence length="147" mass="17150">MACLVHYDLFGLFRIHSDRQRIVYTDNERHQHRPTSEFDHMWIPRPGTDPTISYSLLQPVIVHDLSGDGDDYWTDSDNNYYDDDTHSNRGTTGNRRSDDQVHRHWPALDTEVEDSVLVTNTTDEVPNVLDDDNDYVAPGQEWDDDIF</sequence>
<evidence type="ECO:0000313" key="2">
    <source>
        <dbReference type="EMBL" id="MBY13103.1"/>
    </source>
</evidence>
<reference evidence="2" key="1">
    <citation type="submission" date="2018-04" db="EMBL/GenBank/DDBJ databases">
        <title>Transcriptome of Schizaphis graminum biotype I.</title>
        <authorList>
            <person name="Scully E.D."/>
            <person name="Geib S.M."/>
            <person name="Palmer N.A."/>
            <person name="Koch K."/>
            <person name="Bradshaw J."/>
            <person name="Heng-Moss T."/>
            <person name="Sarath G."/>
        </authorList>
    </citation>
    <scope>NUCLEOTIDE SEQUENCE</scope>
</reference>